<reference evidence="1 2" key="1">
    <citation type="submission" date="2024-01" db="EMBL/GenBank/DDBJ databases">
        <title>The genomes of 5 underutilized Papilionoideae crops provide insights into root nodulation and disease resistance.</title>
        <authorList>
            <person name="Yuan L."/>
        </authorList>
    </citation>
    <scope>NUCLEOTIDE SEQUENCE [LARGE SCALE GENOMIC DNA]</scope>
    <source>
        <strain evidence="1">LY-2023</strain>
        <tissue evidence="1">Leaf</tissue>
    </source>
</reference>
<dbReference type="Proteomes" id="UP001359559">
    <property type="component" value="Unassembled WGS sequence"/>
</dbReference>
<dbReference type="InterPro" id="IPR026055">
    <property type="entry name" value="FAR"/>
</dbReference>
<organism evidence="1 2">
    <name type="scientific">Clitoria ternatea</name>
    <name type="common">Butterfly pea</name>
    <dbReference type="NCBI Taxonomy" id="43366"/>
    <lineage>
        <taxon>Eukaryota</taxon>
        <taxon>Viridiplantae</taxon>
        <taxon>Streptophyta</taxon>
        <taxon>Embryophyta</taxon>
        <taxon>Tracheophyta</taxon>
        <taxon>Spermatophyta</taxon>
        <taxon>Magnoliopsida</taxon>
        <taxon>eudicotyledons</taxon>
        <taxon>Gunneridae</taxon>
        <taxon>Pentapetalae</taxon>
        <taxon>rosids</taxon>
        <taxon>fabids</taxon>
        <taxon>Fabales</taxon>
        <taxon>Fabaceae</taxon>
        <taxon>Papilionoideae</taxon>
        <taxon>50 kb inversion clade</taxon>
        <taxon>NPAAA clade</taxon>
        <taxon>indigoferoid/millettioid clade</taxon>
        <taxon>Phaseoleae</taxon>
        <taxon>Clitoria</taxon>
    </lineage>
</organism>
<dbReference type="PANTHER" id="PTHR11011:SF99">
    <property type="entry name" value="FATTY ACYL-COA REDUCTASE 3"/>
    <property type="match status" value="1"/>
</dbReference>
<evidence type="ECO:0000313" key="1">
    <source>
        <dbReference type="EMBL" id="KAK7263379.1"/>
    </source>
</evidence>
<evidence type="ECO:0008006" key="3">
    <source>
        <dbReference type="Google" id="ProtNLM"/>
    </source>
</evidence>
<protein>
    <recommendedName>
        <fullName evidence="3">Fatty acyl-CoA reductase</fullName>
    </recommendedName>
</protein>
<dbReference type="GO" id="GO:0035336">
    <property type="term" value="P:long-chain fatty-acyl-CoA metabolic process"/>
    <property type="evidence" value="ECO:0007669"/>
    <property type="project" value="TreeGrafter"/>
</dbReference>
<dbReference type="GO" id="GO:0080019">
    <property type="term" value="F:alcohol-forming very long-chain fatty acyl-CoA reductase activity"/>
    <property type="evidence" value="ECO:0007669"/>
    <property type="project" value="InterPro"/>
</dbReference>
<dbReference type="PANTHER" id="PTHR11011">
    <property type="entry name" value="MALE STERILITY PROTEIN 2-RELATED"/>
    <property type="match status" value="1"/>
</dbReference>
<accession>A0AAN9I355</accession>
<dbReference type="GO" id="GO:0010345">
    <property type="term" value="P:suberin biosynthetic process"/>
    <property type="evidence" value="ECO:0007669"/>
    <property type="project" value="TreeGrafter"/>
</dbReference>
<keyword evidence="2" id="KW-1185">Reference proteome</keyword>
<gene>
    <name evidence="1" type="ORF">RJT34_30968</name>
</gene>
<dbReference type="EMBL" id="JAYKXN010000008">
    <property type="protein sequence ID" value="KAK7263379.1"/>
    <property type="molecule type" value="Genomic_DNA"/>
</dbReference>
<proteinExistence type="predicted"/>
<evidence type="ECO:0000313" key="2">
    <source>
        <dbReference type="Proteomes" id="UP001359559"/>
    </source>
</evidence>
<comment type="caution">
    <text evidence="1">The sequence shown here is derived from an EMBL/GenBank/DDBJ whole genome shotgun (WGS) entry which is preliminary data.</text>
</comment>
<name>A0AAN9I355_CLITE</name>
<sequence>MGTIDSLALAYRKGKLTCFLRDPKAIVDTVVNAILVAMVAHAKHPSSDAIYHDSSSTVTRPLRYKNLQDYGFRYFTAKPWINKDGKPVKVSKVTVLSNMDSFRRYMFIRYLLLLKAPICFRTLVASLVFSRGSSRMASMRWPWARTSERMARMAVVVAHVPEGFLADTESSSSRFTRDTRDGITCILGFSGVDEVDNVGANGKGGSNIGGHVTLRDCTVMRVVLL</sequence>
<dbReference type="AlphaFoldDB" id="A0AAN9I355"/>